<proteinExistence type="predicted"/>
<reference evidence="2" key="1">
    <citation type="submission" date="2021-03" db="EMBL/GenBank/DDBJ databases">
        <title>Draft genome sequence of rust myrtle Austropuccinia psidii MF-1, a brazilian biotype.</title>
        <authorList>
            <person name="Quecine M.C."/>
            <person name="Pachon D.M.R."/>
            <person name="Bonatelli M.L."/>
            <person name="Correr F.H."/>
            <person name="Franceschini L.M."/>
            <person name="Leite T.F."/>
            <person name="Margarido G.R.A."/>
            <person name="Almeida C.A."/>
            <person name="Ferrarezi J.A."/>
            <person name="Labate C.A."/>
        </authorList>
    </citation>
    <scope>NUCLEOTIDE SEQUENCE</scope>
    <source>
        <strain evidence="2">MF-1</strain>
    </source>
</reference>
<dbReference type="EMBL" id="AVOT02030561">
    <property type="protein sequence ID" value="MBW0523772.1"/>
    <property type="molecule type" value="Genomic_DNA"/>
</dbReference>
<feature type="transmembrane region" description="Helical" evidence="1">
    <location>
        <begin position="60"/>
        <end position="81"/>
    </location>
</feature>
<keyword evidence="1" id="KW-1133">Transmembrane helix</keyword>
<feature type="transmembrane region" description="Helical" evidence="1">
    <location>
        <begin position="126"/>
        <end position="142"/>
    </location>
</feature>
<accession>A0A9Q3EU26</accession>
<gene>
    <name evidence="2" type="ORF">O181_063487</name>
</gene>
<evidence type="ECO:0000256" key="1">
    <source>
        <dbReference type="SAM" id="Phobius"/>
    </source>
</evidence>
<organism evidence="2 3">
    <name type="scientific">Austropuccinia psidii MF-1</name>
    <dbReference type="NCBI Taxonomy" id="1389203"/>
    <lineage>
        <taxon>Eukaryota</taxon>
        <taxon>Fungi</taxon>
        <taxon>Dikarya</taxon>
        <taxon>Basidiomycota</taxon>
        <taxon>Pucciniomycotina</taxon>
        <taxon>Pucciniomycetes</taxon>
        <taxon>Pucciniales</taxon>
        <taxon>Sphaerophragmiaceae</taxon>
        <taxon>Austropuccinia</taxon>
    </lineage>
</organism>
<comment type="caution">
    <text evidence="2">The sequence shown here is derived from an EMBL/GenBank/DDBJ whole genome shotgun (WGS) entry which is preliminary data.</text>
</comment>
<sequence>MTRLGAITRLKLVRFPSAAAAYPIAPTSSPTDSLVMEIRNPRFRRRLSSRSNPQLRNQRVVYCSSNLFSALLAYPSLYLISPTPVRLFRVLLAFLNGVMLVFLVTDHTFITIISPHFMAPSRVGRRFFKLIGCCLIFTLIIRRH</sequence>
<feature type="transmembrane region" description="Helical" evidence="1">
    <location>
        <begin position="87"/>
        <end position="105"/>
    </location>
</feature>
<keyword evidence="1" id="KW-0472">Membrane</keyword>
<keyword evidence="1" id="KW-0812">Transmembrane</keyword>
<dbReference type="AlphaFoldDB" id="A0A9Q3EU26"/>
<keyword evidence="3" id="KW-1185">Reference proteome</keyword>
<evidence type="ECO:0000313" key="2">
    <source>
        <dbReference type="EMBL" id="MBW0523772.1"/>
    </source>
</evidence>
<dbReference type="Proteomes" id="UP000765509">
    <property type="component" value="Unassembled WGS sequence"/>
</dbReference>
<evidence type="ECO:0000313" key="3">
    <source>
        <dbReference type="Proteomes" id="UP000765509"/>
    </source>
</evidence>
<name>A0A9Q3EU26_9BASI</name>
<protein>
    <submittedName>
        <fullName evidence="2">Uncharacterized protein</fullName>
    </submittedName>
</protein>